<dbReference type="AlphaFoldDB" id="A0AA43H0D4"/>
<evidence type="ECO:0000259" key="2">
    <source>
        <dbReference type="Pfam" id="PF00535"/>
    </source>
</evidence>
<evidence type="ECO:0000256" key="1">
    <source>
        <dbReference type="SAM" id="Phobius"/>
    </source>
</evidence>
<feature type="domain" description="Glycosyltransferase 2-like" evidence="2">
    <location>
        <begin position="19"/>
        <end position="147"/>
    </location>
</feature>
<dbReference type="Gene3D" id="3.90.550.10">
    <property type="entry name" value="Spore Coat Polysaccharide Biosynthesis Protein SpsA, Chain A"/>
    <property type="match status" value="1"/>
</dbReference>
<dbReference type="Proteomes" id="UP001159370">
    <property type="component" value="Unassembled WGS sequence"/>
</dbReference>
<protein>
    <submittedName>
        <fullName evidence="3">Glycosyltransferase</fullName>
        <ecNumber evidence="3">2.4.-.-</ecNumber>
    </submittedName>
</protein>
<evidence type="ECO:0000313" key="3">
    <source>
        <dbReference type="EMBL" id="MDH6064413.1"/>
    </source>
</evidence>
<accession>A0AA43H0D4</accession>
<dbReference type="EC" id="2.4.-.-" evidence="3"/>
<dbReference type="InterPro" id="IPR050834">
    <property type="entry name" value="Glycosyltransf_2"/>
</dbReference>
<keyword evidence="3" id="KW-0808">Transferase</keyword>
<keyword evidence="1" id="KW-0812">Transmembrane</keyword>
<gene>
    <name evidence="3" type="ORF">NWP23_11670</name>
</gene>
<dbReference type="InterPro" id="IPR029044">
    <property type="entry name" value="Nucleotide-diphossugar_trans"/>
</dbReference>
<dbReference type="SUPFAM" id="SSF53448">
    <property type="entry name" value="Nucleotide-diphospho-sugar transferases"/>
    <property type="match status" value="1"/>
</dbReference>
<reference evidence="3 4" key="1">
    <citation type="journal article" date="2023" name="J. Phycol.">
        <title>Chrysosporum ovalisporum is synonymous with the true-branching cyanobacterium Umezakia natans (Nostocales/Aphanizomenonaceae).</title>
        <authorList>
            <person name="McGregor G.B."/>
            <person name="Sendall B.C."/>
            <person name="Niiyama Y."/>
            <person name="Tuji A."/>
            <person name="Willis A."/>
        </authorList>
    </citation>
    <scope>NUCLEOTIDE SEQUENCE [LARGE SCALE GENOMIC DNA]</scope>
    <source>
        <strain evidence="3 4">FSS-62</strain>
    </source>
</reference>
<dbReference type="PANTHER" id="PTHR43685:SF2">
    <property type="entry name" value="GLYCOSYLTRANSFERASE 2-LIKE DOMAIN-CONTAINING PROTEIN"/>
    <property type="match status" value="1"/>
</dbReference>
<comment type="caution">
    <text evidence="3">The sequence shown here is derived from an EMBL/GenBank/DDBJ whole genome shotgun (WGS) entry which is preliminary data.</text>
</comment>
<proteinExistence type="predicted"/>
<keyword evidence="1" id="KW-1133">Transmembrane helix</keyword>
<dbReference type="InterPro" id="IPR001173">
    <property type="entry name" value="Glyco_trans_2-like"/>
</dbReference>
<dbReference type="Pfam" id="PF00535">
    <property type="entry name" value="Glycos_transf_2"/>
    <property type="match status" value="1"/>
</dbReference>
<evidence type="ECO:0000313" key="4">
    <source>
        <dbReference type="Proteomes" id="UP001159370"/>
    </source>
</evidence>
<feature type="transmembrane region" description="Helical" evidence="1">
    <location>
        <begin position="305"/>
        <end position="327"/>
    </location>
</feature>
<organism evidence="3 4">
    <name type="scientific">Umezakia ovalisporum FSS-62</name>
    <dbReference type="NCBI Taxonomy" id="2971776"/>
    <lineage>
        <taxon>Bacteria</taxon>
        <taxon>Bacillati</taxon>
        <taxon>Cyanobacteriota</taxon>
        <taxon>Cyanophyceae</taxon>
        <taxon>Nostocales</taxon>
        <taxon>Nodulariaceae</taxon>
        <taxon>Umezakia</taxon>
    </lineage>
</organism>
<dbReference type="GO" id="GO:0016757">
    <property type="term" value="F:glycosyltransferase activity"/>
    <property type="evidence" value="ECO:0007669"/>
    <property type="project" value="UniProtKB-KW"/>
</dbReference>
<name>A0AA43H0D4_9CYAN</name>
<dbReference type="RefSeq" id="WP_280657346.1">
    <property type="nucleotide sequence ID" value="NZ_JANQDL010000080.1"/>
</dbReference>
<sequence length="337" mass="38938">MKYPLIEPVTQEYQRPFWSVMIPAYNGTKYLEQTLKSVLVQDPGPDEMQIEVVDDCSTKDDPEELVQDIGKGRISFFRNPQNVGLLSNWDTCIRRAHGHWVHILHQDDLVLSGFYEQLRAGIQKESSVGAAFCRHSYINEKNECLFLSLPERETPGILTDWLQLIATMQRVQFPSIVVKRNTYEGLGGFCTEARSAADWEMWKRIAAHYPIWYEPQILASFRLHSSSESSRLIRTGANIADTRKAIEISRLYLPHTISQKVTTQAKEYYAIDAIKRANTLINQDDFEAAIAQIKEGLKCSYSFKVIFFLIYYKVIFFLIYYSVLWVLPSVKKKIKNS</sequence>
<keyword evidence="3" id="KW-0328">Glycosyltransferase</keyword>
<dbReference type="PANTHER" id="PTHR43685">
    <property type="entry name" value="GLYCOSYLTRANSFERASE"/>
    <property type="match status" value="1"/>
</dbReference>
<dbReference type="EMBL" id="JANQDL010000080">
    <property type="protein sequence ID" value="MDH6064413.1"/>
    <property type="molecule type" value="Genomic_DNA"/>
</dbReference>
<keyword evidence="1" id="KW-0472">Membrane</keyword>